<sequence>MAAPQSSVSSQNQAVQGPRLASSAGRRTGRVAVHESYDLASDASIKPPASPLRSVTVSIGITSDVVRSNSPLPKIASSTPIVHSSWIQRLKPSSHRCAAKDEPPIFSKDRVVCTHFTKDYSSCGRGLKKSTHHSRSASWPPHSSQSNATRQLALDVEEPACDSPEERYNAAPISSHLNHQYACVLSKNASQSSEAGSRTGSQQDCRKHFCPSGGFVPCSQLFSKGKDHRKPESCSGQQSQDHINEESKSKFLARFEQEKLHSRSQQVKNNNWGNFDGSFPIFSDFVSAPPLPVSVCGAGYSSGASADADADADASYCYAKPLAFDVLNGKEIDQSGFGKFDCRGENAAADVLREKEKLDKFGLILPYKEEAVQNGLSMGFKGAVKLNMPQARENFDLFKGAAGKAYLRSGFSTKRPDDPHLSNVNYQRPGARTTEDTTAQNFTPSGIGASRLKKYNLVTSQTPHSGEVGQASRSDVPITSLHEDAARVRIRENSLGDYWNSWVRLLEEQDHGRSINYSGYFKAHLQPDFATGHFYEEFCQQSLTAEQNVNSSKSHKPVNFEKDIGSRDSDEQSLFLSKFSGARIKCRQLIAPSDYLTNFVADCLEVPQEQYLYSNEGASGRVDSQPHNKNSGFHRRFPDDGSSPSGMRSVNLSLDLINNETSRKEWNTQSGWLQRWLSVDKFSSPSGKSLALYNSQSVGSDQFPKSCFANIQCTVGSSHKDISPRERNLNISDGGSDRYTQASGTHWNCGSAPLTGSRPASQNFAAFRSGYLGSSIEAMAIVGSLPGKRHPTSFQNRGFNCLPCARPKTMGDVTFSDDGKDAGEDEVHFMDINDLNRWQDDISDS</sequence>
<organism evidence="2 3">
    <name type="scientific">Adiantum capillus-veneris</name>
    <name type="common">Maidenhair fern</name>
    <dbReference type="NCBI Taxonomy" id="13818"/>
    <lineage>
        <taxon>Eukaryota</taxon>
        <taxon>Viridiplantae</taxon>
        <taxon>Streptophyta</taxon>
        <taxon>Embryophyta</taxon>
        <taxon>Tracheophyta</taxon>
        <taxon>Polypodiopsida</taxon>
        <taxon>Polypodiidae</taxon>
        <taxon>Polypodiales</taxon>
        <taxon>Pteridineae</taxon>
        <taxon>Pteridaceae</taxon>
        <taxon>Vittarioideae</taxon>
        <taxon>Adiantum</taxon>
    </lineage>
</organism>
<feature type="region of interest" description="Disordered" evidence="1">
    <location>
        <begin position="1"/>
        <end position="29"/>
    </location>
</feature>
<feature type="compositionally biased region" description="Basic residues" evidence="1">
    <location>
        <begin position="126"/>
        <end position="135"/>
    </location>
</feature>
<protein>
    <submittedName>
        <fullName evidence="2">Uncharacterized protein</fullName>
    </submittedName>
</protein>
<proteinExistence type="predicted"/>
<feature type="compositionally biased region" description="Low complexity" evidence="1">
    <location>
        <begin position="1"/>
        <end position="16"/>
    </location>
</feature>
<feature type="region of interest" description="Disordered" evidence="1">
    <location>
        <begin position="124"/>
        <end position="149"/>
    </location>
</feature>
<accession>A0A9D4UPP1</accession>
<dbReference type="OrthoDB" id="1975072at2759"/>
<keyword evidence="3" id="KW-1185">Reference proteome</keyword>
<evidence type="ECO:0000256" key="1">
    <source>
        <dbReference type="SAM" id="MobiDB-lite"/>
    </source>
</evidence>
<dbReference type="Proteomes" id="UP000886520">
    <property type="component" value="Chromosome 13"/>
</dbReference>
<evidence type="ECO:0000313" key="3">
    <source>
        <dbReference type="Proteomes" id="UP000886520"/>
    </source>
</evidence>
<evidence type="ECO:0000313" key="2">
    <source>
        <dbReference type="EMBL" id="KAI5071794.1"/>
    </source>
</evidence>
<gene>
    <name evidence="2" type="ORF">GOP47_0014045</name>
</gene>
<reference evidence="2" key="1">
    <citation type="submission" date="2021-01" db="EMBL/GenBank/DDBJ databases">
        <title>Adiantum capillus-veneris genome.</title>
        <authorList>
            <person name="Fang Y."/>
            <person name="Liao Q."/>
        </authorList>
    </citation>
    <scope>NUCLEOTIDE SEQUENCE</scope>
    <source>
        <strain evidence="2">H3</strain>
        <tissue evidence="2">Leaf</tissue>
    </source>
</reference>
<name>A0A9D4UPP1_ADICA</name>
<comment type="caution">
    <text evidence="2">The sequence shown here is derived from an EMBL/GenBank/DDBJ whole genome shotgun (WGS) entry which is preliminary data.</text>
</comment>
<dbReference type="AlphaFoldDB" id="A0A9D4UPP1"/>
<dbReference type="EMBL" id="JABFUD020000013">
    <property type="protein sequence ID" value="KAI5071794.1"/>
    <property type="molecule type" value="Genomic_DNA"/>
</dbReference>